<evidence type="ECO:0000313" key="1">
    <source>
        <dbReference type="EMBL" id="MDN3711832.1"/>
    </source>
</evidence>
<comment type="caution">
    <text evidence="1">The sequence shown here is derived from an EMBL/GenBank/DDBJ whole genome shotgun (WGS) entry which is preliminary data.</text>
</comment>
<proteinExistence type="predicted"/>
<gene>
    <name evidence="1" type="ORF">QWZ10_08335</name>
</gene>
<accession>A0ABT8D8T6</accession>
<keyword evidence="2" id="KW-1185">Reference proteome</keyword>
<dbReference type="Proteomes" id="UP001243846">
    <property type="component" value="Unassembled WGS sequence"/>
</dbReference>
<reference evidence="2" key="1">
    <citation type="journal article" date="2019" name="Int. J. Syst. Evol. Microbiol.">
        <title>The Global Catalogue of Microorganisms (GCM) 10K type strain sequencing project: providing services to taxonomists for standard genome sequencing and annotation.</title>
        <authorList>
            <consortium name="The Broad Institute Genomics Platform"/>
            <consortium name="The Broad Institute Genome Sequencing Center for Infectious Disease"/>
            <person name="Wu L."/>
            <person name="Ma J."/>
        </authorList>
    </citation>
    <scope>NUCLEOTIDE SEQUENCE [LARGE SCALE GENOMIC DNA]</scope>
    <source>
        <strain evidence="2">CECT 8482</strain>
    </source>
</reference>
<protein>
    <submittedName>
        <fullName evidence="1">Uncharacterized protein</fullName>
    </submittedName>
</protein>
<dbReference type="EMBL" id="JAUFRC010000001">
    <property type="protein sequence ID" value="MDN3711832.1"/>
    <property type="molecule type" value="Genomic_DNA"/>
</dbReference>
<name>A0ABT8D8T6_9RHOB</name>
<sequence>MNSTARLAALEAELQLRRRTIMFLVAEYATRNEGQHAKIIAFLEGIIPDMDGNAAGIAQEILDGLREHL</sequence>
<evidence type="ECO:0000313" key="2">
    <source>
        <dbReference type="Proteomes" id="UP001243846"/>
    </source>
</evidence>
<organism evidence="1 2">
    <name type="scientific">Paracoccus cavernae</name>
    <dbReference type="NCBI Taxonomy" id="1571207"/>
    <lineage>
        <taxon>Bacteria</taxon>
        <taxon>Pseudomonadati</taxon>
        <taxon>Pseudomonadota</taxon>
        <taxon>Alphaproteobacteria</taxon>
        <taxon>Rhodobacterales</taxon>
        <taxon>Paracoccaceae</taxon>
        <taxon>Paracoccus</taxon>
    </lineage>
</organism>
<dbReference type="RefSeq" id="WP_377686145.1">
    <property type="nucleotide sequence ID" value="NZ_JBHMDZ010000013.1"/>
</dbReference>